<comment type="caution">
    <text evidence="4">The sequence shown here is derived from an EMBL/GenBank/DDBJ whole genome shotgun (WGS) entry which is preliminary data.</text>
</comment>
<keyword evidence="1" id="KW-0677">Repeat</keyword>
<gene>
    <name evidence="4" type="ORF">LOD99_9254</name>
</gene>
<evidence type="ECO:0000256" key="2">
    <source>
        <dbReference type="PROSITE-ProRule" id="PRU00504"/>
    </source>
</evidence>
<dbReference type="InterPro" id="IPR001258">
    <property type="entry name" value="NHL_repeat"/>
</dbReference>
<dbReference type="EMBL" id="JAKMXF010000356">
    <property type="protein sequence ID" value="KAI6646302.1"/>
    <property type="molecule type" value="Genomic_DNA"/>
</dbReference>
<evidence type="ECO:0000256" key="1">
    <source>
        <dbReference type="ARBA" id="ARBA00022737"/>
    </source>
</evidence>
<protein>
    <submittedName>
        <fullName evidence="4">Uncharacterized protein</fullName>
    </submittedName>
</protein>
<dbReference type="SUPFAM" id="SSF101898">
    <property type="entry name" value="NHL repeat"/>
    <property type="match status" value="1"/>
</dbReference>
<dbReference type="Gene3D" id="2.120.10.30">
    <property type="entry name" value="TolB, C-terminal domain"/>
    <property type="match status" value="2"/>
</dbReference>
<dbReference type="Proteomes" id="UP001165289">
    <property type="component" value="Unassembled WGS sequence"/>
</dbReference>
<dbReference type="AlphaFoldDB" id="A0AAV7JC51"/>
<evidence type="ECO:0000313" key="4">
    <source>
        <dbReference type="EMBL" id="KAI6646302.1"/>
    </source>
</evidence>
<dbReference type="GO" id="GO:0008270">
    <property type="term" value="F:zinc ion binding"/>
    <property type="evidence" value="ECO:0007669"/>
    <property type="project" value="UniProtKB-KW"/>
</dbReference>
<name>A0AAV7JC51_9METZ</name>
<dbReference type="InterPro" id="IPR011042">
    <property type="entry name" value="6-blade_b-propeller_TolB-like"/>
</dbReference>
<dbReference type="PANTHER" id="PTHR24104:SF25">
    <property type="entry name" value="PROTEIN LIN-41"/>
    <property type="match status" value="1"/>
</dbReference>
<feature type="coiled-coil region" evidence="3">
    <location>
        <begin position="122"/>
        <end position="173"/>
    </location>
</feature>
<dbReference type="GO" id="GO:0000209">
    <property type="term" value="P:protein polyubiquitination"/>
    <property type="evidence" value="ECO:0007669"/>
    <property type="project" value="TreeGrafter"/>
</dbReference>
<accession>A0AAV7JC51</accession>
<sequence length="481" mass="54671">MYLYKYPRRGLYSIVGARAPMAKLPENEEYVKNIQNDEWDVFDTKVCKILGNDFIPEDEIDNDSKLLNTSLFKPLNKQHSQTSSNDFYQEDFMMQLLHVKEKIKKKFDHLLFIVEQRRLTLLSHVERLAEDYTRKNEAFEKERSKISDVISMADELGNESADLRDNIRRSSKRRMSQLSCSNAITWNIRFKWKEYSELIEDLGKVEVTHNPNYLLRNESFPTSIHHGSRDNEIKWATGLALANNNIYVADSEDNRVQIYTQDGEHVTQLTSPKMNWPFGVCVKGEMIYVTQCGTHTVGLYNSRGVCFATCGGKGNGSDKLNRPSGLAVDESDLFVCDQDNHRIQVFDSKKLSHKRKISSQSFNHPNDCSVCSKELLVLTLSDPCMHSFTLRGQLLRQFLSWGPGKEVTSSTFFTVDHLGNIIISDLGGNCLKVFSYEGAFLSKITCNGALNQPRGIGLDSSGQIYVSHRGKVGNPSVILMC</sequence>
<feature type="repeat" description="NHL" evidence="2">
    <location>
        <begin position="316"/>
        <end position="349"/>
    </location>
</feature>
<keyword evidence="5" id="KW-1185">Reference proteome</keyword>
<dbReference type="GO" id="GO:0043161">
    <property type="term" value="P:proteasome-mediated ubiquitin-dependent protein catabolic process"/>
    <property type="evidence" value="ECO:0007669"/>
    <property type="project" value="TreeGrafter"/>
</dbReference>
<keyword evidence="3" id="KW-0175">Coiled coil</keyword>
<evidence type="ECO:0000256" key="3">
    <source>
        <dbReference type="SAM" id="Coils"/>
    </source>
</evidence>
<organism evidence="4 5">
    <name type="scientific">Oopsacas minuta</name>
    <dbReference type="NCBI Taxonomy" id="111878"/>
    <lineage>
        <taxon>Eukaryota</taxon>
        <taxon>Metazoa</taxon>
        <taxon>Porifera</taxon>
        <taxon>Hexactinellida</taxon>
        <taxon>Hexasterophora</taxon>
        <taxon>Lyssacinosida</taxon>
        <taxon>Leucopsacidae</taxon>
        <taxon>Oopsacas</taxon>
    </lineage>
</organism>
<proteinExistence type="predicted"/>
<dbReference type="InterPro" id="IPR050952">
    <property type="entry name" value="TRIM-NHL_E3_ligases"/>
</dbReference>
<dbReference type="PROSITE" id="PS51125">
    <property type="entry name" value="NHL"/>
    <property type="match status" value="2"/>
</dbReference>
<dbReference type="GO" id="GO:0061630">
    <property type="term" value="F:ubiquitin protein ligase activity"/>
    <property type="evidence" value="ECO:0007669"/>
    <property type="project" value="TreeGrafter"/>
</dbReference>
<dbReference type="PANTHER" id="PTHR24104">
    <property type="entry name" value="E3 UBIQUITIN-PROTEIN LIGASE NHLRC1-RELATED"/>
    <property type="match status" value="1"/>
</dbReference>
<reference evidence="4 5" key="1">
    <citation type="journal article" date="2023" name="BMC Biol.">
        <title>The compact genome of the sponge Oopsacas minuta (Hexactinellida) is lacking key metazoan core genes.</title>
        <authorList>
            <person name="Santini S."/>
            <person name="Schenkelaars Q."/>
            <person name="Jourda C."/>
            <person name="Duchesne M."/>
            <person name="Belahbib H."/>
            <person name="Rocher C."/>
            <person name="Selva M."/>
            <person name="Riesgo A."/>
            <person name="Vervoort M."/>
            <person name="Leys S.P."/>
            <person name="Kodjabachian L."/>
            <person name="Le Bivic A."/>
            <person name="Borchiellini C."/>
            <person name="Claverie J.M."/>
            <person name="Renard E."/>
        </authorList>
    </citation>
    <scope>NUCLEOTIDE SEQUENCE [LARGE SCALE GENOMIC DNA]</scope>
    <source>
        <strain evidence="4">SPO-2</strain>
    </source>
</reference>
<feature type="repeat" description="NHL" evidence="2">
    <location>
        <begin position="225"/>
        <end position="262"/>
    </location>
</feature>
<evidence type="ECO:0000313" key="5">
    <source>
        <dbReference type="Proteomes" id="UP001165289"/>
    </source>
</evidence>
<dbReference type="Pfam" id="PF01436">
    <property type="entry name" value="NHL"/>
    <property type="match status" value="2"/>
</dbReference>